<sequence>MSSIHPNHPLDAPYTALHNALLAHTNSPEEITDAEEEELRLDILDAYNDYGKAVRDIAPDVVDAFPFYGFTGTDPDAPLEYLAKEALLFLVHIELSYFRVPASTRTMRTAELRAYLFENLLEAPKPIGSGEEADQHEELLETFMLYLVRTYRKLPKMPIYISWLKYVSRDNERRLEYLKDSVATFLNRSAQWEVAIVGGGLMDKIQELKARADAL</sequence>
<accession>A0A3N4I551</accession>
<dbReference type="Proteomes" id="UP000275078">
    <property type="component" value="Unassembled WGS sequence"/>
</dbReference>
<keyword evidence="2" id="KW-1185">Reference proteome</keyword>
<evidence type="ECO:0000313" key="2">
    <source>
        <dbReference type="Proteomes" id="UP000275078"/>
    </source>
</evidence>
<proteinExistence type="predicted"/>
<evidence type="ECO:0000313" key="1">
    <source>
        <dbReference type="EMBL" id="RPA80536.1"/>
    </source>
</evidence>
<dbReference type="EMBL" id="ML119687">
    <property type="protein sequence ID" value="RPA80536.1"/>
    <property type="molecule type" value="Genomic_DNA"/>
</dbReference>
<reference evidence="1 2" key="1">
    <citation type="journal article" date="2018" name="Nat. Ecol. Evol.">
        <title>Pezizomycetes genomes reveal the molecular basis of ectomycorrhizal truffle lifestyle.</title>
        <authorList>
            <person name="Murat C."/>
            <person name="Payen T."/>
            <person name="Noel B."/>
            <person name="Kuo A."/>
            <person name="Morin E."/>
            <person name="Chen J."/>
            <person name="Kohler A."/>
            <person name="Krizsan K."/>
            <person name="Balestrini R."/>
            <person name="Da Silva C."/>
            <person name="Montanini B."/>
            <person name="Hainaut M."/>
            <person name="Levati E."/>
            <person name="Barry K.W."/>
            <person name="Belfiori B."/>
            <person name="Cichocki N."/>
            <person name="Clum A."/>
            <person name="Dockter R.B."/>
            <person name="Fauchery L."/>
            <person name="Guy J."/>
            <person name="Iotti M."/>
            <person name="Le Tacon F."/>
            <person name="Lindquist E.A."/>
            <person name="Lipzen A."/>
            <person name="Malagnac F."/>
            <person name="Mello A."/>
            <person name="Molinier V."/>
            <person name="Miyauchi S."/>
            <person name="Poulain J."/>
            <person name="Riccioni C."/>
            <person name="Rubini A."/>
            <person name="Sitrit Y."/>
            <person name="Splivallo R."/>
            <person name="Traeger S."/>
            <person name="Wang M."/>
            <person name="Zifcakova L."/>
            <person name="Wipf D."/>
            <person name="Zambonelli A."/>
            <person name="Paolocci F."/>
            <person name="Nowrousian M."/>
            <person name="Ottonello S."/>
            <person name="Baldrian P."/>
            <person name="Spatafora J.W."/>
            <person name="Henrissat B."/>
            <person name="Nagy L.G."/>
            <person name="Aury J.M."/>
            <person name="Wincker P."/>
            <person name="Grigoriev I.V."/>
            <person name="Bonfante P."/>
            <person name="Martin F.M."/>
        </authorList>
    </citation>
    <scope>NUCLEOTIDE SEQUENCE [LARGE SCALE GENOMIC DNA]</scope>
    <source>
        <strain evidence="1 2">RN42</strain>
    </source>
</reference>
<name>A0A3N4I551_ASCIM</name>
<dbReference type="AlphaFoldDB" id="A0A3N4I551"/>
<organism evidence="1 2">
    <name type="scientific">Ascobolus immersus RN42</name>
    <dbReference type="NCBI Taxonomy" id="1160509"/>
    <lineage>
        <taxon>Eukaryota</taxon>
        <taxon>Fungi</taxon>
        <taxon>Dikarya</taxon>
        <taxon>Ascomycota</taxon>
        <taxon>Pezizomycotina</taxon>
        <taxon>Pezizomycetes</taxon>
        <taxon>Pezizales</taxon>
        <taxon>Ascobolaceae</taxon>
        <taxon>Ascobolus</taxon>
    </lineage>
</organism>
<protein>
    <submittedName>
        <fullName evidence="1">Uncharacterized protein</fullName>
    </submittedName>
</protein>
<gene>
    <name evidence="1" type="ORF">BJ508DRAFT_327250</name>
</gene>